<dbReference type="Gramene" id="PGSC0003DMT400096896">
    <property type="protein sequence ID" value="PGSC0003DMT400096896"/>
    <property type="gene ID" value="PGSC0003DMG400046467"/>
</dbReference>
<dbReference type="AlphaFoldDB" id="M1DZH1"/>
<name>M1DZH1_SOLTU</name>
<reference evidence="3" key="1">
    <citation type="journal article" date="2011" name="Nature">
        <title>Genome sequence and analysis of the tuber crop potato.</title>
        <authorList>
            <consortium name="The Potato Genome Sequencing Consortium"/>
        </authorList>
    </citation>
    <scope>NUCLEOTIDE SEQUENCE [LARGE SCALE GENOMIC DNA]</scope>
    <source>
        <strain evidence="3">cv. DM1-3 516 R44</strain>
    </source>
</reference>
<dbReference type="InParanoid" id="M1DZH1"/>
<reference evidence="2" key="2">
    <citation type="submission" date="2015-06" db="UniProtKB">
        <authorList>
            <consortium name="EnsemblPlants"/>
        </authorList>
    </citation>
    <scope>IDENTIFICATION</scope>
    <source>
        <strain evidence="2">DM1-3 516 R44</strain>
    </source>
</reference>
<dbReference type="HOGENOM" id="CLU_028647_0_1_1"/>
<organism evidence="2 3">
    <name type="scientific">Solanum tuberosum</name>
    <name type="common">Potato</name>
    <dbReference type="NCBI Taxonomy" id="4113"/>
    <lineage>
        <taxon>Eukaryota</taxon>
        <taxon>Viridiplantae</taxon>
        <taxon>Streptophyta</taxon>
        <taxon>Embryophyta</taxon>
        <taxon>Tracheophyta</taxon>
        <taxon>Spermatophyta</taxon>
        <taxon>Magnoliopsida</taxon>
        <taxon>eudicotyledons</taxon>
        <taxon>Gunneridae</taxon>
        <taxon>Pentapetalae</taxon>
        <taxon>asterids</taxon>
        <taxon>lamiids</taxon>
        <taxon>Solanales</taxon>
        <taxon>Solanaceae</taxon>
        <taxon>Solanoideae</taxon>
        <taxon>Solaneae</taxon>
        <taxon>Solanum</taxon>
    </lineage>
</organism>
<dbReference type="PaxDb" id="4113-PGSC0003DMT400096896"/>
<sequence>MARLITEERRVLTGSLHTVPDIHRLFNLHKCDSYAATLRGSISKRSKPLAQDPLTSTMVQDCPMDISPAIISRFLYGPTTGHSWSLNTAEDSGVPIWHCDRLIHPTGALDIGLIRDEANVAAPRKEPEVEVPPLGADLADTVGQAQGGDPSIPDHTDTVSASSSQVASMAPSSSWSTPQFGAVVVPLARVQKLEAQMATLLHHIQPWMQKSIAKSEARIERRMEGMMNRKIQDANKRLDAFELRVLERPDPTIDLSSFQFELASLRDDVHAILATPTIDPQAAPTALADYTVLDALFSGTAEEEPEPIHAKGELSSALLVEVPLVVRDVVSTTKDAMIDDVGTTKGDPTNVSAGSGKPDPPGC</sequence>
<proteinExistence type="predicted"/>
<dbReference type="EnsemblPlants" id="PGSC0003DMT400096896">
    <property type="protein sequence ID" value="PGSC0003DMT400096896"/>
    <property type="gene ID" value="PGSC0003DMG400046467"/>
</dbReference>
<evidence type="ECO:0000256" key="1">
    <source>
        <dbReference type="SAM" id="MobiDB-lite"/>
    </source>
</evidence>
<dbReference type="Proteomes" id="UP000011115">
    <property type="component" value="Unassembled WGS sequence"/>
</dbReference>
<evidence type="ECO:0000313" key="3">
    <source>
        <dbReference type="Proteomes" id="UP000011115"/>
    </source>
</evidence>
<feature type="region of interest" description="Disordered" evidence="1">
    <location>
        <begin position="340"/>
        <end position="363"/>
    </location>
</feature>
<protein>
    <submittedName>
        <fullName evidence="2">Integrase core domain containing protein</fullName>
    </submittedName>
</protein>
<keyword evidence="3" id="KW-1185">Reference proteome</keyword>
<accession>M1DZH1</accession>
<evidence type="ECO:0000313" key="2">
    <source>
        <dbReference type="EnsemblPlants" id="PGSC0003DMT400096896"/>
    </source>
</evidence>